<comment type="caution">
    <text evidence="2">The sequence shown here is derived from an EMBL/GenBank/DDBJ whole genome shotgun (WGS) entry which is preliminary data.</text>
</comment>
<evidence type="ECO:0000313" key="3">
    <source>
        <dbReference type="Proteomes" id="UP001054837"/>
    </source>
</evidence>
<evidence type="ECO:0000256" key="1">
    <source>
        <dbReference type="SAM" id="MobiDB-lite"/>
    </source>
</evidence>
<protein>
    <submittedName>
        <fullName evidence="2">Uncharacterized protein</fullName>
    </submittedName>
</protein>
<gene>
    <name evidence="2" type="ORF">CDAR_384901</name>
</gene>
<feature type="compositionally biased region" description="Basic and acidic residues" evidence="1">
    <location>
        <begin position="16"/>
        <end position="31"/>
    </location>
</feature>
<reference evidence="2 3" key="1">
    <citation type="submission" date="2021-06" db="EMBL/GenBank/DDBJ databases">
        <title>Caerostris darwini draft genome.</title>
        <authorList>
            <person name="Kono N."/>
            <person name="Arakawa K."/>
        </authorList>
    </citation>
    <scope>NUCLEOTIDE SEQUENCE [LARGE SCALE GENOMIC DNA]</scope>
</reference>
<sequence length="177" mass="19956">MKFTPKHVVLCFTNEDKLPFPPRSERRERESSSQNDDVTGEGNFRRVDDQDTLVLACSFRVVDALWSWHREDTSSSNDSVGKKARHNSEAEDLQPDQQRGLHQQISSCGARFYSRSHPQGPAPHKANRDDVCDNFESGALQEKTSNSGGVRINSCYEAPKISKGLFQKFSFFCGLSL</sequence>
<organism evidence="2 3">
    <name type="scientific">Caerostris darwini</name>
    <dbReference type="NCBI Taxonomy" id="1538125"/>
    <lineage>
        <taxon>Eukaryota</taxon>
        <taxon>Metazoa</taxon>
        <taxon>Ecdysozoa</taxon>
        <taxon>Arthropoda</taxon>
        <taxon>Chelicerata</taxon>
        <taxon>Arachnida</taxon>
        <taxon>Araneae</taxon>
        <taxon>Araneomorphae</taxon>
        <taxon>Entelegynae</taxon>
        <taxon>Araneoidea</taxon>
        <taxon>Araneidae</taxon>
        <taxon>Caerostris</taxon>
    </lineage>
</organism>
<feature type="region of interest" description="Disordered" evidence="1">
    <location>
        <begin position="72"/>
        <end position="101"/>
    </location>
</feature>
<proteinExistence type="predicted"/>
<accession>A0AAV4WCZ3</accession>
<dbReference type="Proteomes" id="UP001054837">
    <property type="component" value="Unassembled WGS sequence"/>
</dbReference>
<dbReference type="EMBL" id="BPLQ01014465">
    <property type="protein sequence ID" value="GIY79940.1"/>
    <property type="molecule type" value="Genomic_DNA"/>
</dbReference>
<feature type="region of interest" description="Disordered" evidence="1">
    <location>
        <begin position="16"/>
        <end position="44"/>
    </location>
</feature>
<name>A0AAV4WCZ3_9ARAC</name>
<dbReference type="AlphaFoldDB" id="A0AAV4WCZ3"/>
<keyword evidence="3" id="KW-1185">Reference proteome</keyword>
<evidence type="ECO:0000313" key="2">
    <source>
        <dbReference type="EMBL" id="GIY79940.1"/>
    </source>
</evidence>